<protein>
    <submittedName>
        <fullName evidence="1">Uncharacterized protein</fullName>
    </submittedName>
</protein>
<dbReference type="EMBL" id="CP000961">
    <property type="protein sequence ID" value="ACA87229.1"/>
    <property type="molecule type" value="Genomic_DNA"/>
</dbReference>
<dbReference type="Proteomes" id="UP000002168">
    <property type="component" value="Chromosome"/>
</dbReference>
<sequence length="114" mass="12720">MTSKEEVIKFLKSCSECELLSVVQALSEEKRYLNRDGSRERVTRRYLLASTCYDIEGEDVVGDPTFSFIGMPQDGENWLSSAADAGICPRCKSEVRGFCTHSICPVCDRNVALT</sequence>
<gene>
    <name evidence="1" type="ordered locus">Swoo_2956</name>
</gene>
<organism evidence="1 2">
    <name type="scientific">Shewanella woodyi (strain ATCC 51908 / MS32)</name>
    <dbReference type="NCBI Taxonomy" id="392500"/>
    <lineage>
        <taxon>Bacteria</taxon>
        <taxon>Pseudomonadati</taxon>
        <taxon>Pseudomonadota</taxon>
        <taxon>Gammaproteobacteria</taxon>
        <taxon>Alteromonadales</taxon>
        <taxon>Shewanellaceae</taxon>
        <taxon>Shewanella</taxon>
    </lineage>
</organism>
<evidence type="ECO:0000313" key="1">
    <source>
        <dbReference type="EMBL" id="ACA87229.1"/>
    </source>
</evidence>
<dbReference type="AlphaFoldDB" id="B1KKL2"/>
<accession>B1KKL2</accession>
<reference evidence="1 2" key="1">
    <citation type="submission" date="2008-02" db="EMBL/GenBank/DDBJ databases">
        <title>Complete sequence of Shewanella woodyi ATCC 51908.</title>
        <authorList>
            <consortium name="US DOE Joint Genome Institute"/>
            <person name="Copeland A."/>
            <person name="Lucas S."/>
            <person name="Lapidus A."/>
            <person name="Glavina del Rio T."/>
            <person name="Dalin E."/>
            <person name="Tice H."/>
            <person name="Bruce D."/>
            <person name="Goodwin L."/>
            <person name="Pitluck S."/>
            <person name="Sims D."/>
            <person name="Brettin T."/>
            <person name="Detter J.C."/>
            <person name="Han C."/>
            <person name="Kuske C.R."/>
            <person name="Schmutz J."/>
            <person name="Larimer F."/>
            <person name="Land M."/>
            <person name="Hauser L."/>
            <person name="Kyrpides N."/>
            <person name="Lykidis A."/>
            <person name="Zhao J.-S."/>
            <person name="Richardson P."/>
        </authorList>
    </citation>
    <scope>NUCLEOTIDE SEQUENCE [LARGE SCALE GENOMIC DNA]</scope>
    <source>
        <strain evidence="2">ATCC 51908 / MS32</strain>
    </source>
</reference>
<dbReference type="HOGENOM" id="CLU_2119456_0_0_6"/>
<keyword evidence="2" id="KW-1185">Reference proteome</keyword>
<dbReference type="RefSeq" id="WP_012325565.1">
    <property type="nucleotide sequence ID" value="NC_010506.1"/>
</dbReference>
<dbReference type="KEGG" id="swd:Swoo_2956"/>
<name>B1KKL2_SHEWM</name>
<evidence type="ECO:0000313" key="2">
    <source>
        <dbReference type="Proteomes" id="UP000002168"/>
    </source>
</evidence>
<proteinExistence type="predicted"/>